<keyword evidence="3" id="KW-0444">Lipid biosynthesis</keyword>
<organism evidence="16 17">
    <name type="scientific">Ceratocystis pirilliformis</name>
    <dbReference type="NCBI Taxonomy" id="259994"/>
    <lineage>
        <taxon>Eukaryota</taxon>
        <taxon>Fungi</taxon>
        <taxon>Dikarya</taxon>
        <taxon>Ascomycota</taxon>
        <taxon>Pezizomycotina</taxon>
        <taxon>Sordariomycetes</taxon>
        <taxon>Hypocreomycetidae</taxon>
        <taxon>Microascales</taxon>
        <taxon>Ceratocystidaceae</taxon>
        <taxon>Ceratocystis</taxon>
    </lineage>
</organism>
<evidence type="ECO:0000256" key="14">
    <source>
        <dbReference type="SAM" id="Phobius"/>
    </source>
</evidence>
<keyword evidence="4 13" id="KW-0812">Transmembrane</keyword>
<protein>
    <recommendedName>
        <fullName evidence="15">EXPERA domain-containing protein</fullName>
    </recommendedName>
</protein>
<keyword evidence="6 13" id="KW-1133">Transmembrane helix</keyword>
<evidence type="ECO:0000256" key="4">
    <source>
        <dbReference type="ARBA" id="ARBA00022692"/>
    </source>
</evidence>
<dbReference type="PANTHER" id="PTHR14207:SF0">
    <property type="entry name" value="3-BETA-HYDROXYSTEROID-DELTA(8),DELTA(7)-ISOMERASE"/>
    <property type="match status" value="1"/>
</dbReference>
<gene>
    <name evidence="16" type="ORF">Cpir12675_003187</name>
</gene>
<proteinExistence type="inferred from homology"/>
<dbReference type="EMBL" id="JAWDJO010000071">
    <property type="protein sequence ID" value="KAL1895549.1"/>
    <property type="molecule type" value="Genomic_DNA"/>
</dbReference>
<keyword evidence="8" id="KW-0443">Lipid metabolism</keyword>
<dbReference type="InterPro" id="IPR033118">
    <property type="entry name" value="EXPERA"/>
</dbReference>
<keyword evidence="5" id="KW-0752">Steroid biosynthesis</keyword>
<evidence type="ECO:0000256" key="1">
    <source>
        <dbReference type="ARBA" id="ARBA00004141"/>
    </source>
</evidence>
<evidence type="ECO:0000256" key="3">
    <source>
        <dbReference type="ARBA" id="ARBA00022516"/>
    </source>
</evidence>
<evidence type="ECO:0000256" key="10">
    <source>
        <dbReference type="ARBA" id="ARBA00023166"/>
    </source>
</evidence>
<accession>A0ABR3Z7P9</accession>
<keyword evidence="12" id="KW-0413">Isomerase</keyword>
<feature type="transmembrane region" description="Helical" evidence="14">
    <location>
        <begin position="157"/>
        <end position="173"/>
    </location>
</feature>
<comment type="subcellular location">
    <subcellularLocation>
        <location evidence="1">Membrane</location>
        <topology evidence="1">Multi-pass membrane protein</topology>
    </subcellularLocation>
</comment>
<evidence type="ECO:0000256" key="5">
    <source>
        <dbReference type="ARBA" id="ARBA00022955"/>
    </source>
</evidence>
<evidence type="ECO:0000256" key="6">
    <source>
        <dbReference type="ARBA" id="ARBA00022989"/>
    </source>
</evidence>
<evidence type="ECO:0000256" key="12">
    <source>
        <dbReference type="ARBA" id="ARBA00023235"/>
    </source>
</evidence>
<feature type="domain" description="EXPERA" evidence="15">
    <location>
        <begin position="50"/>
        <end position="176"/>
    </location>
</feature>
<evidence type="ECO:0000256" key="11">
    <source>
        <dbReference type="ARBA" id="ARBA00023221"/>
    </source>
</evidence>
<evidence type="ECO:0000259" key="15">
    <source>
        <dbReference type="PROSITE" id="PS51751"/>
    </source>
</evidence>
<evidence type="ECO:0000256" key="2">
    <source>
        <dbReference type="ARBA" id="ARBA00008337"/>
    </source>
</evidence>
<comment type="caution">
    <text evidence="16">The sequence shown here is derived from an EMBL/GenBank/DDBJ whole genome shotgun (WGS) entry which is preliminary data.</text>
</comment>
<keyword evidence="17" id="KW-1185">Reference proteome</keyword>
<keyword evidence="7" id="KW-0756">Sterol biosynthesis</keyword>
<name>A0ABR3Z7P9_9PEZI</name>
<reference evidence="16 17" key="1">
    <citation type="journal article" date="2024" name="IMA Fungus">
        <title>IMA Genome - F19 : A genome assembly and annotation guide to empower mycologists, including annotated draft genome sequences of Ceratocystis pirilliformis, Diaporthe australafricana, Fusarium ophioides, Paecilomyces lecythidis, and Sporothrix stenoceras.</title>
        <authorList>
            <person name="Aylward J."/>
            <person name="Wilson A.M."/>
            <person name="Visagie C.M."/>
            <person name="Spraker J."/>
            <person name="Barnes I."/>
            <person name="Buitendag C."/>
            <person name="Ceriani C."/>
            <person name="Del Mar Angel L."/>
            <person name="du Plessis D."/>
            <person name="Fuchs T."/>
            <person name="Gasser K."/>
            <person name="Kramer D."/>
            <person name="Li W."/>
            <person name="Munsamy K."/>
            <person name="Piso A."/>
            <person name="Price J.L."/>
            <person name="Sonnekus B."/>
            <person name="Thomas C."/>
            <person name="van der Nest A."/>
            <person name="van Dijk A."/>
            <person name="van Heerden A."/>
            <person name="van Vuuren N."/>
            <person name="Yilmaz N."/>
            <person name="Duong T.A."/>
            <person name="van der Merwe N.A."/>
            <person name="Wingfield M.J."/>
            <person name="Wingfield B.D."/>
        </authorList>
    </citation>
    <scope>NUCLEOTIDE SEQUENCE [LARGE SCALE GENOMIC DNA]</scope>
    <source>
        <strain evidence="16 17">CMW 12675</strain>
    </source>
</reference>
<dbReference type="Pfam" id="PF05241">
    <property type="entry name" value="EBP"/>
    <property type="match status" value="1"/>
</dbReference>
<feature type="transmembrane region" description="Helical" evidence="14">
    <location>
        <begin position="120"/>
        <end position="137"/>
    </location>
</feature>
<evidence type="ECO:0000256" key="13">
    <source>
        <dbReference type="PROSITE-ProRule" id="PRU01087"/>
    </source>
</evidence>
<keyword evidence="10" id="KW-1207">Sterol metabolism</keyword>
<evidence type="ECO:0000256" key="8">
    <source>
        <dbReference type="ARBA" id="ARBA00023098"/>
    </source>
</evidence>
<evidence type="ECO:0000313" key="17">
    <source>
        <dbReference type="Proteomes" id="UP001583280"/>
    </source>
</evidence>
<sequence length="176" mass="19875">MNHAYSPVLSHGSEHPRVPAEHMAFVAACRDFWRPDSRCPCWCGDGVEAGELKLEDERDAGDQLVFPILAGRQDLFAQLWKEYGLSDSRYLVSDPFMLVWGPLSLAVVAAIVLRSPLRILLTTLVSMGHLYGVVLYYSTCYVEHAFTGRSHSRPEFLYFWVYYAGCNIPWAIVPSS</sequence>
<keyword evidence="11" id="KW-0753">Steroid metabolism</keyword>
<keyword evidence="9 13" id="KW-0472">Membrane</keyword>
<evidence type="ECO:0000256" key="9">
    <source>
        <dbReference type="ARBA" id="ARBA00023136"/>
    </source>
</evidence>
<dbReference type="PROSITE" id="PS51751">
    <property type="entry name" value="EXPERA"/>
    <property type="match status" value="1"/>
</dbReference>
<feature type="transmembrane region" description="Helical" evidence="14">
    <location>
        <begin position="95"/>
        <end position="113"/>
    </location>
</feature>
<dbReference type="InterPro" id="IPR007905">
    <property type="entry name" value="EBP"/>
</dbReference>
<evidence type="ECO:0000313" key="16">
    <source>
        <dbReference type="EMBL" id="KAL1895549.1"/>
    </source>
</evidence>
<dbReference type="Proteomes" id="UP001583280">
    <property type="component" value="Unassembled WGS sequence"/>
</dbReference>
<comment type="similarity">
    <text evidence="2">Belongs to the EBP family.</text>
</comment>
<evidence type="ECO:0000256" key="7">
    <source>
        <dbReference type="ARBA" id="ARBA00023011"/>
    </source>
</evidence>
<dbReference type="PANTHER" id="PTHR14207">
    <property type="entry name" value="STEROL ISOMERASE"/>
    <property type="match status" value="1"/>
</dbReference>